<feature type="region of interest" description="Disordered" evidence="1">
    <location>
        <begin position="101"/>
        <end position="123"/>
    </location>
</feature>
<name>A0A0U1M9J3_TALIS</name>
<dbReference type="OrthoDB" id="10041966at2759"/>
<dbReference type="CDD" id="cd02024">
    <property type="entry name" value="NRK1"/>
    <property type="match status" value="1"/>
</dbReference>
<dbReference type="OMA" id="RPVHDQI"/>
<feature type="region of interest" description="Disordered" evidence="1">
    <location>
        <begin position="1"/>
        <end position="27"/>
    </location>
</feature>
<evidence type="ECO:0000256" key="1">
    <source>
        <dbReference type="SAM" id="MobiDB-lite"/>
    </source>
</evidence>
<dbReference type="EMBL" id="CVMT01000012">
    <property type="protein sequence ID" value="CRG92238.1"/>
    <property type="molecule type" value="Genomic_DNA"/>
</dbReference>
<evidence type="ECO:0008006" key="4">
    <source>
        <dbReference type="Google" id="ProtNLM"/>
    </source>
</evidence>
<gene>
    <name evidence="2" type="ORF">PISL3812_09295</name>
</gene>
<accession>A0A0U1M9J3</accession>
<protein>
    <recommendedName>
        <fullName evidence="4">Nicotinamide riboside kinase</fullName>
    </recommendedName>
</protein>
<dbReference type="Proteomes" id="UP000054383">
    <property type="component" value="Unassembled WGS sequence"/>
</dbReference>
<proteinExistence type="predicted"/>
<organism evidence="2 3">
    <name type="scientific">Talaromyces islandicus</name>
    <name type="common">Penicillium islandicum</name>
    <dbReference type="NCBI Taxonomy" id="28573"/>
    <lineage>
        <taxon>Eukaryota</taxon>
        <taxon>Fungi</taxon>
        <taxon>Dikarya</taxon>
        <taxon>Ascomycota</taxon>
        <taxon>Pezizomycotina</taxon>
        <taxon>Eurotiomycetes</taxon>
        <taxon>Eurotiomycetidae</taxon>
        <taxon>Eurotiales</taxon>
        <taxon>Trichocomaceae</taxon>
        <taxon>Talaromyces</taxon>
        <taxon>Talaromyces sect. Islandici</taxon>
    </lineage>
</organism>
<reference evidence="2 3" key="1">
    <citation type="submission" date="2015-04" db="EMBL/GenBank/DDBJ databases">
        <authorList>
            <person name="Syromyatnikov M.Y."/>
            <person name="Popov V.N."/>
        </authorList>
    </citation>
    <scope>NUCLEOTIDE SEQUENCE [LARGE SCALE GENOMIC DNA]</scope>
    <source>
        <strain evidence="2">WF-38-12</strain>
    </source>
</reference>
<dbReference type="SUPFAM" id="SSF52540">
    <property type="entry name" value="P-loop containing nucleoside triphosphate hydrolases"/>
    <property type="match status" value="1"/>
</dbReference>
<dbReference type="STRING" id="28573.A0A0U1M9J3"/>
<dbReference type="Gene3D" id="3.40.50.300">
    <property type="entry name" value="P-loop containing nucleotide triphosphate hydrolases"/>
    <property type="match status" value="1"/>
</dbReference>
<dbReference type="PANTHER" id="PTHR10285">
    <property type="entry name" value="URIDINE KINASE"/>
    <property type="match status" value="1"/>
</dbReference>
<sequence>MTGDDPASAKKSGRTVIIGLSGPSSSGKTTLARLLRSIIEDEKRVRTFIIHEDDFYHPDDKIPVTKTARGELVQDWDTAGAIDIDFLASALAYVRKNGRLPPRLQSKEDQNEATNPGVEEARIQDLSRSVRERIANEYSKPAKGEEEEKDEVPLTIAFLEGFLLFAPPAAEDASHVLRSVHDSIDLHLFLPAPYDIVKARREARSGYVTIGPAPTPTAERAAHIGHSSVDLDEKDESAPQNFWTDPPGYVDDIVWPRYVQDHAWLLMPEGEDGTTQSLAAASSGTRSESELLKLAGQAVSVRTDTGVLVAPGKGRKPMTEILDWAVDEILGFLKV</sequence>
<evidence type="ECO:0000313" key="2">
    <source>
        <dbReference type="EMBL" id="CRG92238.1"/>
    </source>
</evidence>
<keyword evidence="3" id="KW-1185">Reference proteome</keyword>
<dbReference type="AlphaFoldDB" id="A0A0U1M9J3"/>
<dbReference type="InterPro" id="IPR027417">
    <property type="entry name" value="P-loop_NTPase"/>
</dbReference>
<evidence type="ECO:0000313" key="3">
    <source>
        <dbReference type="Proteomes" id="UP000054383"/>
    </source>
</evidence>